<dbReference type="Gene3D" id="3.40.50.300">
    <property type="entry name" value="P-loop containing nucleotide triphosphate hydrolases"/>
    <property type="match status" value="1"/>
</dbReference>
<reference evidence="2 3" key="1">
    <citation type="submission" date="2020-02" db="EMBL/GenBank/DDBJ databases">
        <title>Genome sequence of strain CCNWXJ40-4.</title>
        <authorList>
            <person name="Gao J."/>
            <person name="Sun J."/>
        </authorList>
    </citation>
    <scope>NUCLEOTIDE SEQUENCE [LARGE SCALE GENOMIC DNA]</scope>
    <source>
        <strain evidence="2 3">CCNWXJ 40-4</strain>
    </source>
</reference>
<sequence length="284" mass="31448">MPSPLTQDQLDAELAAAGYLADETLVTAIYLALELGKPLLLEGVPGVGKTEVAKTLAVILGRECLRLQCYEGIDSSKALYDWDHARQLLHVRVAERSGKVETSDLYAEKFLIEMPLLKALRNASATVLLIDEIDRADDAFEAFLLEFLSDFQISIPEIGTVRATQPVVAILTSNRTRELHDALRRRCLYHWIDYPERARERAIIERHAPGVAAEAAEVLVDAVAGIRRLPLIKRPGISESIDWARAAEVLHRDGAAWPEALRRSLGLLVKDQEDFAAVQKAGVL</sequence>
<dbReference type="RefSeq" id="WP_165028340.1">
    <property type="nucleotide sequence ID" value="NZ_JAAKZF010000015.1"/>
</dbReference>
<dbReference type="Proteomes" id="UP001642900">
    <property type="component" value="Unassembled WGS sequence"/>
</dbReference>
<gene>
    <name evidence="2" type="ORF">G6N73_13500</name>
</gene>
<evidence type="ECO:0000259" key="1">
    <source>
        <dbReference type="SMART" id="SM00382"/>
    </source>
</evidence>
<dbReference type="CDD" id="cd00009">
    <property type="entry name" value="AAA"/>
    <property type="match status" value="1"/>
</dbReference>
<keyword evidence="3" id="KW-1185">Reference proteome</keyword>
<name>A0A6G4WBN0_9HYPH</name>
<comment type="caution">
    <text evidence="2">The sequence shown here is derived from an EMBL/GenBank/DDBJ whole genome shotgun (WGS) entry which is preliminary data.</text>
</comment>
<dbReference type="SUPFAM" id="SSF52540">
    <property type="entry name" value="P-loop containing nucleoside triphosphate hydrolases"/>
    <property type="match status" value="1"/>
</dbReference>
<dbReference type="AlphaFoldDB" id="A0A6G4WBN0"/>
<dbReference type="InterPro" id="IPR027417">
    <property type="entry name" value="P-loop_NTPase"/>
</dbReference>
<dbReference type="GO" id="GO:0005524">
    <property type="term" value="F:ATP binding"/>
    <property type="evidence" value="ECO:0007669"/>
    <property type="project" value="InterPro"/>
</dbReference>
<dbReference type="GO" id="GO:0016887">
    <property type="term" value="F:ATP hydrolysis activity"/>
    <property type="evidence" value="ECO:0007669"/>
    <property type="project" value="InterPro"/>
</dbReference>
<evidence type="ECO:0000313" key="3">
    <source>
        <dbReference type="Proteomes" id="UP001642900"/>
    </source>
</evidence>
<dbReference type="InterPro" id="IPR003593">
    <property type="entry name" value="AAA+_ATPase"/>
</dbReference>
<dbReference type="PANTHER" id="PTHR42759">
    <property type="entry name" value="MOXR FAMILY PROTEIN"/>
    <property type="match status" value="1"/>
</dbReference>
<organism evidence="2 3">
    <name type="scientific">Allomesorhizobium camelthorni</name>
    <dbReference type="NCBI Taxonomy" id="475069"/>
    <lineage>
        <taxon>Bacteria</taxon>
        <taxon>Pseudomonadati</taxon>
        <taxon>Pseudomonadota</taxon>
        <taxon>Alphaproteobacteria</taxon>
        <taxon>Hyphomicrobiales</taxon>
        <taxon>Phyllobacteriaceae</taxon>
        <taxon>Allomesorhizobium</taxon>
    </lineage>
</organism>
<proteinExistence type="predicted"/>
<dbReference type="PANTHER" id="PTHR42759:SF1">
    <property type="entry name" value="MAGNESIUM-CHELATASE SUBUNIT CHLD"/>
    <property type="match status" value="1"/>
</dbReference>
<evidence type="ECO:0000313" key="2">
    <source>
        <dbReference type="EMBL" id="NGO52182.1"/>
    </source>
</evidence>
<protein>
    <submittedName>
        <fullName evidence="2">MoxR family ATPase</fullName>
    </submittedName>
</protein>
<dbReference type="SMART" id="SM00382">
    <property type="entry name" value="AAA"/>
    <property type="match status" value="1"/>
</dbReference>
<dbReference type="InterPro" id="IPR050764">
    <property type="entry name" value="CbbQ/NirQ/NorQ/GpvN"/>
</dbReference>
<accession>A0A6G4WBN0</accession>
<dbReference type="Pfam" id="PF07728">
    <property type="entry name" value="AAA_5"/>
    <property type="match status" value="1"/>
</dbReference>
<feature type="domain" description="AAA+ ATPase" evidence="1">
    <location>
        <begin position="35"/>
        <end position="199"/>
    </location>
</feature>
<dbReference type="InterPro" id="IPR011704">
    <property type="entry name" value="ATPase_dyneun-rel_AAA"/>
</dbReference>
<dbReference type="EMBL" id="JAAKZF010000015">
    <property type="protein sequence ID" value="NGO52182.1"/>
    <property type="molecule type" value="Genomic_DNA"/>
</dbReference>